<dbReference type="EMBL" id="FWWZ01000001">
    <property type="protein sequence ID" value="SMC08813.1"/>
    <property type="molecule type" value="Genomic_DNA"/>
</dbReference>
<organism evidence="1 2">
    <name type="scientific">Nitratiruptor tergarcus DSM 16512</name>
    <dbReference type="NCBI Taxonomy" id="1069081"/>
    <lineage>
        <taxon>Bacteria</taxon>
        <taxon>Pseudomonadati</taxon>
        <taxon>Campylobacterota</taxon>
        <taxon>Epsilonproteobacteria</taxon>
        <taxon>Nautiliales</taxon>
        <taxon>Nitratiruptoraceae</taxon>
        <taxon>Nitratiruptor</taxon>
    </lineage>
</organism>
<gene>
    <name evidence="1" type="ORF">SAMN05660197_0587</name>
</gene>
<protein>
    <submittedName>
        <fullName evidence="1">Uncharacterized protein</fullName>
    </submittedName>
</protein>
<dbReference type="OrthoDB" id="37761at2"/>
<dbReference type="RefSeq" id="WP_084275075.1">
    <property type="nucleotide sequence ID" value="NZ_AP026671.1"/>
</dbReference>
<evidence type="ECO:0000313" key="1">
    <source>
        <dbReference type="EMBL" id="SMC08813.1"/>
    </source>
</evidence>
<evidence type="ECO:0000313" key="2">
    <source>
        <dbReference type="Proteomes" id="UP000192602"/>
    </source>
</evidence>
<dbReference type="STRING" id="1069081.SAMN05660197_0587"/>
<proteinExistence type="predicted"/>
<keyword evidence="2" id="KW-1185">Reference proteome</keyword>
<accession>A0A1W1WSW5</accession>
<dbReference type="Proteomes" id="UP000192602">
    <property type="component" value="Unassembled WGS sequence"/>
</dbReference>
<reference evidence="2" key="1">
    <citation type="submission" date="2017-04" db="EMBL/GenBank/DDBJ databases">
        <authorList>
            <person name="Varghese N."/>
            <person name="Submissions S."/>
        </authorList>
    </citation>
    <scope>NUCLEOTIDE SEQUENCE [LARGE SCALE GENOMIC DNA]</scope>
    <source>
        <strain evidence="2">DSM 16512</strain>
    </source>
</reference>
<dbReference type="AlphaFoldDB" id="A0A1W1WSW5"/>
<sequence>MKNIVVALKKDHSFRQLKRLFLLPYLFFFFLFAFTAQGQDFRKGIGPLSNGPHFGMGFGLFSQGQLPSWIKPGLVVYYRSEGGNRGGGSASYLVMSTAYVVCAVEPNRVLGIEVQASKMGVSLIPKVLGKRGDGLFWVDPQRMAAMLSPQSIEQARRQGIAISGQPGLVIFEYAPRGKGVTKQVIKYDVRSGLVLDFETVSWSGVETAGSTVTKVSFLQKGSVQLPSLPSLPAAARMSALYQLQTVEQYTGMAVPTGRIQVQPMGNDGELARFNITTMDNSSAPLNSKEAWGLRFMGPHYYHPVLLHGYTLSLPGIGVTMVAKGNQVSVSWNGVIWGVATVDPRTGLVFSFQNKIFGGMTTGTLVH</sequence>
<name>A0A1W1WSW5_9BACT</name>